<dbReference type="Proteomes" id="UP000001805">
    <property type="component" value="Chromosome 3, Linkage Group III"/>
</dbReference>
<dbReference type="STRING" id="367110.U9W578"/>
<evidence type="ECO:0000313" key="3">
    <source>
        <dbReference type="Proteomes" id="UP000001805"/>
    </source>
</evidence>
<dbReference type="PaxDb" id="5141-EFNCRP00000008964"/>
<dbReference type="EMBL" id="CM002238">
    <property type="protein sequence ID" value="ESA43404.1"/>
    <property type="molecule type" value="Genomic_DNA"/>
</dbReference>
<feature type="compositionally biased region" description="Basic residues" evidence="1">
    <location>
        <begin position="148"/>
        <end position="158"/>
    </location>
</feature>
<dbReference type="GeneID" id="3875171"/>
<dbReference type="AlphaFoldDB" id="U9W578"/>
<dbReference type="OrthoDB" id="5089392at2759"/>
<evidence type="ECO:0000313" key="2">
    <source>
        <dbReference type="EMBL" id="ESA43404.1"/>
    </source>
</evidence>
<dbReference type="KEGG" id="ncr:NCU08986"/>
<proteinExistence type="predicted"/>
<name>U9W578_NEUCR</name>
<accession>U9W578</accession>
<protein>
    <submittedName>
        <fullName evidence="2">Uncharacterized protein</fullName>
    </submittedName>
</protein>
<feature type="region of interest" description="Disordered" evidence="1">
    <location>
        <begin position="123"/>
        <end position="159"/>
    </location>
</feature>
<dbReference type="VEuPathDB" id="FungiDB:NCU08986"/>
<dbReference type="InParanoid" id="U9W578"/>
<reference evidence="2 3" key="1">
    <citation type="journal article" date="2003" name="Nature">
        <title>The genome sequence of the filamentous fungus Neurospora crassa.</title>
        <authorList>
            <person name="Galagan J.E."/>
            <person name="Calvo S.E."/>
            <person name="Borkovich K.A."/>
            <person name="Selker E.U."/>
            <person name="Read N.D."/>
            <person name="Jaffe D."/>
            <person name="FitzHugh W."/>
            <person name="Ma L.J."/>
            <person name="Smirnov S."/>
            <person name="Purcell S."/>
            <person name="Rehman B."/>
            <person name="Elkins T."/>
            <person name="Engels R."/>
            <person name="Wang S."/>
            <person name="Nielsen C.B."/>
            <person name="Butler J."/>
            <person name="Endrizzi M."/>
            <person name="Qui D."/>
            <person name="Ianakiev P."/>
            <person name="Bell-Pedersen D."/>
            <person name="Nelson M.A."/>
            <person name="Werner-Washburne M."/>
            <person name="Selitrennikoff C.P."/>
            <person name="Kinsey J.A."/>
            <person name="Braun E.L."/>
            <person name="Zelter A."/>
            <person name="Schulte U."/>
            <person name="Kothe G.O."/>
            <person name="Jedd G."/>
            <person name="Mewes W."/>
            <person name="Staben C."/>
            <person name="Marcotte E."/>
            <person name="Greenberg D."/>
            <person name="Roy A."/>
            <person name="Foley K."/>
            <person name="Naylor J."/>
            <person name="Stange-Thomann N."/>
            <person name="Barrett R."/>
            <person name="Gnerre S."/>
            <person name="Kamal M."/>
            <person name="Kamvysselis M."/>
            <person name="Mauceli E."/>
            <person name="Bielke C."/>
            <person name="Rudd S."/>
            <person name="Frishman D."/>
            <person name="Krystofova S."/>
            <person name="Rasmussen C."/>
            <person name="Metzenberg R.L."/>
            <person name="Perkins D.D."/>
            <person name="Kroken S."/>
            <person name="Cogoni C."/>
            <person name="Macino G."/>
            <person name="Catcheside D."/>
            <person name="Li W."/>
            <person name="Pratt R.J."/>
            <person name="Osmani S.A."/>
            <person name="DeSouza C.P."/>
            <person name="Glass L."/>
            <person name="Orbach M.J."/>
            <person name="Berglund J.A."/>
            <person name="Voelker R."/>
            <person name="Yarden O."/>
            <person name="Plamann M."/>
            <person name="Seiler S."/>
            <person name="Dunlap J."/>
            <person name="Radford A."/>
            <person name="Aramayo R."/>
            <person name="Natvig D.O."/>
            <person name="Alex L.A."/>
            <person name="Mannhaupt G."/>
            <person name="Ebbole D.J."/>
            <person name="Freitag M."/>
            <person name="Paulsen I."/>
            <person name="Sachs M.S."/>
            <person name="Lander E.S."/>
            <person name="Nusbaum C."/>
            <person name="Birren B."/>
        </authorList>
    </citation>
    <scope>NUCLEOTIDE SEQUENCE [LARGE SCALE GENOMIC DNA]</scope>
    <source>
        <strain evidence="3">ATCC 24698 / 74-OR23-1A / CBS 708.71 / DSM 1257 / FGSC 987</strain>
    </source>
</reference>
<gene>
    <name evidence="2" type="ORF">NCU08986</name>
</gene>
<dbReference type="RefSeq" id="XP_011393970.1">
    <property type="nucleotide sequence ID" value="XM_011395668.1"/>
</dbReference>
<evidence type="ECO:0000256" key="1">
    <source>
        <dbReference type="SAM" id="MobiDB-lite"/>
    </source>
</evidence>
<keyword evidence="3" id="KW-1185">Reference proteome</keyword>
<sequence>MRSRGEGQTTPVEQTCAKGSWPVCLSERCSNPGTLTAWKASSEWFNQKLFSSSLASKVKHYIPLSNIITNFQQQHLVMKRSSSSASAPSAFNISTTGPVTSPITSPMSLDSYHEMRYSFESETTVAPVNSRKDSGNITNSADPSRPLRTTKSHNKHVNAHSYCGRHSTEFLFGGRSIRNLLSNLRHRRDSRE</sequence>
<organism evidence="2 3">
    <name type="scientific">Neurospora crassa (strain ATCC 24698 / 74-OR23-1A / CBS 708.71 / DSM 1257 / FGSC 987)</name>
    <dbReference type="NCBI Taxonomy" id="367110"/>
    <lineage>
        <taxon>Eukaryota</taxon>
        <taxon>Fungi</taxon>
        <taxon>Dikarya</taxon>
        <taxon>Ascomycota</taxon>
        <taxon>Pezizomycotina</taxon>
        <taxon>Sordariomycetes</taxon>
        <taxon>Sordariomycetidae</taxon>
        <taxon>Sordariales</taxon>
        <taxon>Sordariaceae</taxon>
        <taxon>Neurospora</taxon>
    </lineage>
</organism>